<evidence type="ECO:0000313" key="2">
    <source>
        <dbReference type="Proteomes" id="UP000324222"/>
    </source>
</evidence>
<dbReference type="OrthoDB" id="448448at2759"/>
<sequence>MGRAELKRAETTEGWACYVCDPTPLMEPRALHRLILSNLKSSEEEDANLSR</sequence>
<protein>
    <submittedName>
        <fullName evidence="1">Uncharacterized protein</fullName>
    </submittedName>
</protein>
<accession>A0A5B7JW41</accession>
<name>A0A5B7JW41_PORTR</name>
<organism evidence="1 2">
    <name type="scientific">Portunus trituberculatus</name>
    <name type="common">Swimming crab</name>
    <name type="synonym">Neptunus trituberculatus</name>
    <dbReference type="NCBI Taxonomy" id="210409"/>
    <lineage>
        <taxon>Eukaryota</taxon>
        <taxon>Metazoa</taxon>
        <taxon>Ecdysozoa</taxon>
        <taxon>Arthropoda</taxon>
        <taxon>Crustacea</taxon>
        <taxon>Multicrustacea</taxon>
        <taxon>Malacostraca</taxon>
        <taxon>Eumalacostraca</taxon>
        <taxon>Eucarida</taxon>
        <taxon>Decapoda</taxon>
        <taxon>Pleocyemata</taxon>
        <taxon>Brachyura</taxon>
        <taxon>Eubrachyura</taxon>
        <taxon>Portunoidea</taxon>
        <taxon>Portunidae</taxon>
        <taxon>Portuninae</taxon>
        <taxon>Portunus</taxon>
    </lineage>
</organism>
<dbReference type="Proteomes" id="UP000324222">
    <property type="component" value="Unassembled WGS sequence"/>
</dbReference>
<evidence type="ECO:0000313" key="1">
    <source>
        <dbReference type="EMBL" id="MPC98643.1"/>
    </source>
</evidence>
<keyword evidence="2" id="KW-1185">Reference proteome</keyword>
<proteinExistence type="predicted"/>
<comment type="caution">
    <text evidence="1">The sequence shown here is derived from an EMBL/GenBank/DDBJ whole genome shotgun (WGS) entry which is preliminary data.</text>
</comment>
<gene>
    <name evidence="1" type="ORF">E2C01_094021</name>
</gene>
<dbReference type="EMBL" id="VSRR010114984">
    <property type="protein sequence ID" value="MPC98643.1"/>
    <property type="molecule type" value="Genomic_DNA"/>
</dbReference>
<dbReference type="AlphaFoldDB" id="A0A5B7JW41"/>
<reference evidence="1 2" key="1">
    <citation type="submission" date="2019-05" db="EMBL/GenBank/DDBJ databases">
        <title>Another draft genome of Portunus trituberculatus and its Hox gene families provides insights of decapod evolution.</title>
        <authorList>
            <person name="Jeong J.-H."/>
            <person name="Song I."/>
            <person name="Kim S."/>
            <person name="Choi T."/>
            <person name="Kim D."/>
            <person name="Ryu S."/>
            <person name="Kim W."/>
        </authorList>
    </citation>
    <scope>NUCLEOTIDE SEQUENCE [LARGE SCALE GENOMIC DNA]</scope>
    <source>
        <tissue evidence="1">Muscle</tissue>
    </source>
</reference>